<reference evidence="2 3" key="1">
    <citation type="submission" date="2021-06" db="EMBL/GenBank/DDBJ databases">
        <title>Caerostris darwini draft genome.</title>
        <authorList>
            <person name="Kono N."/>
            <person name="Arakawa K."/>
        </authorList>
    </citation>
    <scope>NUCLEOTIDE SEQUENCE [LARGE SCALE GENOMIC DNA]</scope>
</reference>
<protein>
    <submittedName>
        <fullName evidence="2">Uncharacterized protein</fullName>
    </submittedName>
</protein>
<feature type="region of interest" description="Disordered" evidence="1">
    <location>
        <begin position="1"/>
        <end position="25"/>
    </location>
</feature>
<accession>A0AAV4NHI5</accession>
<dbReference type="InterPro" id="IPR013783">
    <property type="entry name" value="Ig-like_fold"/>
</dbReference>
<evidence type="ECO:0000313" key="3">
    <source>
        <dbReference type="Proteomes" id="UP001054837"/>
    </source>
</evidence>
<evidence type="ECO:0000313" key="2">
    <source>
        <dbReference type="EMBL" id="GIX84247.1"/>
    </source>
</evidence>
<dbReference type="AlphaFoldDB" id="A0AAV4NHI5"/>
<gene>
    <name evidence="2" type="ORF">CDAR_48681</name>
</gene>
<proteinExistence type="predicted"/>
<keyword evidence="3" id="KW-1185">Reference proteome</keyword>
<evidence type="ECO:0000256" key="1">
    <source>
        <dbReference type="SAM" id="MobiDB-lite"/>
    </source>
</evidence>
<name>A0AAV4NHI5_9ARAC</name>
<sequence>MKQADLMGASEGPPPKGPEPQFADNIPNITIPAGRDVTLPCVVDSLGDYKVRQTVLCFLCPKMNCASITRIFVLMQ</sequence>
<dbReference type="Gene3D" id="2.60.40.10">
    <property type="entry name" value="Immunoglobulins"/>
    <property type="match status" value="1"/>
</dbReference>
<organism evidence="2 3">
    <name type="scientific">Caerostris darwini</name>
    <dbReference type="NCBI Taxonomy" id="1538125"/>
    <lineage>
        <taxon>Eukaryota</taxon>
        <taxon>Metazoa</taxon>
        <taxon>Ecdysozoa</taxon>
        <taxon>Arthropoda</taxon>
        <taxon>Chelicerata</taxon>
        <taxon>Arachnida</taxon>
        <taxon>Araneae</taxon>
        <taxon>Araneomorphae</taxon>
        <taxon>Entelegynae</taxon>
        <taxon>Araneoidea</taxon>
        <taxon>Araneidae</taxon>
        <taxon>Caerostris</taxon>
    </lineage>
</organism>
<dbReference type="Proteomes" id="UP001054837">
    <property type="component" value="Unassembled WGS sequence"/>
</dbReference>
<comment type="caution">
    <text evidence="2">The sequence shown here is derived from an EMBL/GenBank/DDBJ whole genome shotgun (WGS) entry which is preliminary data.</text>
</comment>
<dbReference type="EMBL" id="BPLQ01001709">
    <property type="protein sequence ID" value="GIX84247.1"/>
    <property type="molecule type" value="Genomic_DNA"/>
</dbReference>